<organism evidence="2 3">
    <name type="scientific">Diaporthe helianthi</name>
    <dbReference type="NCBI Taxonomy" id="158607"/>
    <lineage>
        <taxon>Eukaryota</taxon>
        <taxon>Fungi</taxon>
        <taxon>Dikarya</taxon>
        <taxon>Ascomycota</taxon>
        <taxon>Pezizomycotina</taxon>
        <taxon>Sordariomycetes</taxon>
        <taxon>Sordariomycetidae</taxon>
        <taxon>Diaporthales</taxon>
        <taxon>Diaporthaceae</taxon>
        <taxon>Diaporthe</taxon>
    </lineage>
</organism>
<dbReference type="SUPFAM" id="SSF52047">
    <property type="entry name" value="RNI-like"/>
    <property type="match status" value="1"/>
</dbReference>
<accession>A0A2P5HWX7</accession>
<gene>
    <name evidence="2" type="ORF">DHEL01_v206864</name>
</gene>
<dbReference type="Proteomes" id="UP000094444">
    <property type="component" value="Unassembled WGS sequence"/>
</dbReference>
<dbReference type="InParanoid" id="A0A2P5HWX7"/>
<evidence type="ECO:0000259" key="1">
    <source>
        <dbReference type="PROSITE" id="PS50181"/>
    </source>
</evidence>
<reference evidence="2" key="1">
    <citation type="submission" date="2017-09" db="EMBL/GenBank/DDBJ databases">
        <title>Polyketide synthases of a Diaporthe helianthi virulent isolate.</title>
        <authorList>
            <person name="Baroncelli R."/>
        </authorList>
    </citation>
    <scope>NUCLEOTIDE SEQUENCE [LARGE SCALE GENOMIC DNA]</scope>
    <source>
        <strain evidence="2">7/96</strain>
    </source>
</reference>
<proteinExistence type="predicted"/>
<name>A0A2P5HWX7_DIAHE</name>
<sequence>MASARDRLRALPNELYNQVLSHLDLVSMKRLRLTSQPHARKCLSPAFLEFYKYQETDLTATSLQRLREITIHPALGPAVKRLTVVAVFYNPSSLLLAIRRLRDPLRGTWTETIPVDPNARNKELLDKIGQLYKIMSIRHEQQGQFSDEIVDALSHILGNLGSLDVLKLTARVIRPDLDKADQSVNARGVNWNCLWADCNRVFKLATCAMTMSQVHVKTFSVFTDCFGKIQSRVLNSLNTDLSNVDSISHTGASIKSLNLGLSTATVVPVTSDIIFHKDGSMKHLAPVRIATTETRGRTEDNFPGVAAFLQQTPNLEALDLYMYNTMDGAPWAYSGIFSHISKTVHLPKLRRLALRGIWTKQSDLLLFLHNHPHLTHIDLRELHVNGGPWEPILKHLQSMPDLASMHLENLWGGSEHLINLQPVNPLYGREERIPGQFYPTRNGTMIHTRDIGVEEIKNGLEFVKSRGSSRGKGSRALFKWIQQRKIDYGPPEEPYTNPR</sequence>
<comment type="caution">
    <text evidence="2">The sequence shown here is derived from an EMBL/GenBank/DDBJ whole genome shotgun (WGS) entry which is preliminary data.</text>
</comment>
<dbReference type="OrthoDB" id="3886018at2759"/>
<protein>
    <recommendedName>
        <fullName evidence="1">F-box domain-containing protein</fullName>
    </recommendedName>
</protein>
<dbReference type="PROSITE" id="PS50181">
    <property type="entry name" value="FBOX"/>
    <property type="match status" value="1"/>
</dbReference>
<dbReference type="EMBL" id="MAVT02000583">
    <property type="protein sequence ID" value="POS74747.1"/>
    <property type="molecule type" value="Genomic_DNA"/>
</dbReference>
<dbReference type="AlphaFoldDB" id="A0A2P5HWX7"/>
<evidence type="ECO:0000313" key="3">
    <source>
        <dbReference type="Proteomes" id="UP000094444"/>
    </source>
</evidence>
<dbReference type="Gene3D" id="3.80.10.10">
    <property type="entry name" value="Ribonuclease Inhibitor"/>
    <property type="match status" value="1"/>
</dbReference>
<dbReference type="InterPro" id="IPR032675">
    <property type="entry name" value="LRR_dom_sf"/>
</dbReference>
<dbReference type="InterPro" id="IPR001810">
    <property type="entry name" value="F-box_dom"/>
</dbReference>
<feature type="domain" description="F-box" evidence="1">
    <location>
        <begin position="5"/>
        <end position="36"/>
    </location>
</feature>
<keyword evidence="3" id="KW-1185">Reference proteome</keyword>
<evidence type="ECO:0000313" key="2">
    <source>
        <dbReference type="EMBL" id="POS74747.1"/>
    </source>
</evidence>